<evidence type="ECO:0000313" key="2">
    <source>
        <dbReference type="Proteomes" id="UP000294530"/>
    </source>
</evidence>
<protein>
    <submittedName>
        <fullName evidence="1">Uncharacterized protein</fullName>
    </submittedName>
</protein>
<accession>A0A976IEP0</accession>
<dbReference type="Proteomes" id="UP000294530">
    <property type="component" value="Unassembled WGS sequence"/>
</dbReference>
<dbReference type="EMBL" id="SHOA02000016">
    <property type="protein sequence ID" value="TDH69046.1"/>
    <property type="molecule type" value="Genomic_DNA"/>
</dbReference>
<keyword evidence="2" id="KW-1185">Reference proteome</keyword>
<name>A0A976IEP0_BRELC</name>
<organism evidence="1 2">
    <name type="scientific">Bremia lactucae</name>
    <name type="common">Lettuce downy mildew</name>
    <dbReference type="NCBI Taxonomy" id="4779"/>
    <lineage>
        <taxon>Eukaryota</taxon>
        <taxon>Sar</taxon>
        <taxon>Stramenopiles</taxon>
        <taxon>Oomycota</taxon>
        <taxon>Peronosporomycetes</taxon>
        <taxon>Peronosporales</taxon>
        <taxon>Peronosporaceae</taxon>
        <taxon>Bremia</taxon>
    </lineage>
</organism>
<reference evidence="1 2" key="1">
    <citation type="journal article" date="2021" name="Genome Biol.">
        <title>AFLAP: assembly-free linkage analysis pipeline using k-mers from genome sequencing data.</title>
        <authorList>
            <person name="Fletcher K."/>
            <person name="Zhang L."/>
            <person name="Gil J."/>
            <person name="Han R."/>
            <person name="Cavanaugh K."/>
            <person name="Michelmore R."/>
        </authorList>
    </citation>
    <scope>NUCLEOTIDE SEQUENCE [LARGE SCALE GENOMIC DNA]</scope>
    <source>
        <strain evidence="1 2">SF5</strain>
    </source>
</reference>
<proteinExistence type="predicted"/>
<dbReference type="AlphaFoldDB" id="A0A976IEP0"/>
<sequence>MMQHQITDTSELEELGHRGKWRFISEVSISDGSEFGSKLDDNTKKIFIFLELFNFDNPQPDKGTAFRAKRKMRYLKA</sequence>
<dbReference type="RefSeq" id="XP_067818545.1">
    <property type="nucleotide sequence ID" value="XM_067962671.1"/>
</dbReference>
<dbReference type="KEGG" id="blac:94348342"/>
<comment type="caution">
    <text evidence="1">The sequence shown here is derived from an EMBL/GenBank/DDBJ whole genome shotgun (WGS) entry which is preliminary data.</text>
</comment>
<gene>
    <name evidence="1" type="ORF">CCR75_004585</name>
</gene>
<dbReference type="GeneID" id="94348342"/>
<evidence type="ECO:0000313" key="1">
    <source>
        <dbReference type="EMBL" id="TDH69046.1"/>
    </source>
</evidence>